<keyword evidence="2" id="KW-1185">Reference proteome</keyword>
<accession>A0ABS6MQP3</accession>
<comment type="caution">
    <text evidence="1">The sequence shown here is derived from an EMBL/GenBank/DDBJ whole genome shotgun (WGS) entry which is preliminary data.</text>
</comment>
<organism evidence="1 2">
    <name type="scientific">Arsukibacterium indicum</name>
    <dbReference type="NCBI Taxonomy" id="2848612"/>
    <lineage>
        <taxon>Bacteria</taxon>
        <taxon>Pseudomonadati</taxon>
        <taxon>Pseudomonadota</taxon>
        <taxon>Gammaproteobacteria</taxon>
        <taxon>Chromatiales</taxon>
        <taxon>Chromatiaceae</taxon>
        <taxon>Arsukibacterium</taxon>
    </lineage>
</organism>
<dbReference type="EMBL" id="JAHRID010000008">
    <property type="protein sequence ID" value="MBV2130592.1"/>
    <property type="molecule type" value="Genomic_DNA"/>
</dbReference>
<evidence type="ECO:0000313" key="1">
    <source>
        <dbReference type="EMBL" id="MBV2130592.1"/>
    </source>
</evidence>
<dbReference type="NCBIfam" id="NF003816">
    <property type="entry name" value="PRK05406.1-5"/>
    <property type="match status" value="1"/>
</dbReference>
<dbReference type="Proteomes" id="UP000704611">
    <property type="component" value="Unassembled WGS sequence"/>
</dbReference>
<dbReference type="Pfam" id="PF03746">
    <property type="entry name" value="LamB_YcsF"/>
    <property type="match status" value="1"/>
</dbReference>
<gene>
    <name evidence="1" type="ORF">KQY15_15970</name>
</gene>
<sequence>MQLNCDLGESYGSWNMGLDSQVMPYIDQANIACGFHAGDPDVMQRTLQLAKQHGVQIGAHPAYPDLNGFGRRSMQCSHNEIINLLHYQIAALDGMAQCNGLTLSYVKPHGALYNDMMSKPAVWQAVLQAIASYHKPLKLMLLADNNNQAYRTDAASVKVELLFEAFADRRYTDEGKLTPRSEQGAVLHGDEVLAQVSQLINDGSVTTASGQRLALSADTLCVHGDNPGAVDQVAQIRALLSRAEPQARASR</sequence>
<proteinExistence type="predicted"/>
<dbReference type="CDD" id="cd10787">
    <property type="entry name" value="LamB_YcsF_like"/>
    <property type="match status" value="1"/>
</dbReference>
<dbReference type="InterPro" id="IPR005501">
    <property type="entry name" value="LamB/YcsF/PxpA-like"/>
</dbReference>
<dbReference type="PANTHER" id="PTHR30292">
    <property type="entry name" value="UNCHARACTERIZED PROTEIN YBGL-RELATED"/>
    <property type="match status" value="1"/>
</dbReference>
<protein>
    <submittedName>
        <fullName evidence="1">5-oxoprolinase subunit PxpA</fullName>
    </submittedName>
</protein>
<evidence type="ECO:0000313" key="2">
    <source>
        <dbReference type="Proteomes" id="UP000704611"/>
    </source>
</evidence>
<name>A0ABS6MQP3_9GAMM</name>
<dbReference type="RefSeq" id="WP_217670915.1">
    <property type="nucleotide sequence ID" value="NZ_JAHRID010000008.1"/>
</dbReference>
<dbReference type="NCBIfam" id="NF003814">
    <property type="entry name" value="PRK05406.1-3"/>
    <property type="match status" value="1"/>
</dbReference>
<reference evidence="1 2" key="1">
    <citation type="submission" date="2021-06" db="EMBL/GenBank/DDBJ databases">
        <title>Rheinheimera indica sp. nov., isolated from deep-sea sediment.</title>
        <authorList>
            <person name="Wang Z."/>
            <person name="Zhang X.-Y."/>
        </authorList>
    </citation>
    <scope>NUCLEOTIDE SEQUENCE [LARGE SCALE GENOMIC DNA]</scope>
    <source>
        <strain evidence="1 2">SM2107</strain>
    </source>
</reference>
<dbReference type="PANTHER" id="PTHR30292:SF0">
    <property type="entry name" value="5-OXOPROLINASE SUBUNIT A"/>
    <property type="match status" value="1"/>
</dbReference>